<dbReference type="AlphaFoldDB" id="A0A380KZK2"/>
<keyword evidence="2" id="KW-1185">Reference proteome</keyword>
<dbReference type="Proteomes" id="UP000254634">
    <property type="component" value="Unassembled WGS sequence"/>
</dbReference>
<name>A0A380KZK2_9STRE</name>
<evidence type="ECO:0000313" key="1">
    <source>
        <dbReference type="EMBL" id="SUN76524.1"/>
    </source>
</evidence>
<organism evidence="1 2">
    <name type="scientific">Streptococcus massiliensis</name>
    <dbReference type="NCBI Taxonomy" id="313439"/>
    <lineage>
        <taxon>Bacteria</taxon>
        <taxon>Bacillati</taxon>
        <taxon>Bacillota</taxon>
        <taxon>Bacilli</taxon>
        <taxon>Lactobacillales</taxon>
        <taxon>Streptococcaceae</taxon>
        <taxon>Streptococcus</taxon>
    </lineage>
</organism>
<accession>A0A380KZK2</accession>
<protein>
    <submittedName>
        <fullName evidence="1">Uncharacterized protein</fullName>
    </submittedName>
</protein>
<dbReference type="RefSeq" id="WP_018371958.1">
    <property type="nucleotide sequence ID" value="NZ_UHFR01000005.1"/>
</dbReference>
<dbReference type="EMBL" id="UHFR01000005">
    <property type="protein sequence ID" value="SUN76524.1"/>
    <property type="molecule type" value="Genomic_DNA"/>
</dbReference>
<dbReference type="STRING" id="1123307.GCA_000380065_01252"/>
<sequence length="118" mass="14163">MKKIDKKLYEFTNIDLKKLLVRYTPAESSLGIWGRNIMISDFISQGDLIMAIFNNERLNEELLYKKLLYETSMDYVKCLKNYNKVFINISDTDFYCFSNFIKNIEHLYVRFLYTLVIL</sequence>
<reference evidence="1" key="1">
    <citation type="submission" date="2018-06" db="EMBL/GenBank/DDBJ databases">
        <authorList>
            <consortium name="Pathogen Informatics"/>
            <person name="Doyle S."/>
        </authorList>
    </citation>
    <scope>NUCLEOTIDE SEQUENCE [LARGE SCALE GENOMIC DNA]</scope>
    <source>
        <strain evidence="1">NCTC13765</strain>
    </source>
</reference>
<evidence type="ECO:0000313" key="2">
    <source>
        <dbReference type="Proteomes" id="UP000254634"/>
    </source>
</evidence>
<proteinExistence type="predicted"/>
<gene>
    <name evidence="1" type="ORF">NCTC13765_01017</name>
</gene>